<dbReference type="SMART" id="SM00320">
    <property type="entry name" value="WD40"/>
    <property type="match status" value="2"/>
</dbReference>
<gene>
    <name evidence="2" type="ORF">TPC1_16606</name>
</gene>
<dbReference type="EMBL" id="GDID01004907">
    <property type="protein sequence ID" value="JAP91699.1"/>
    <property type="molecule type" value="Transcribed_RNA"/>
</dbReference>
<accession>A0A146K890</accession>
<sequence>IKPVTLQMKKLPQTYKFTNEDMQTINDPDTKVEHVSAIEAEDSDLDDYKLEENDTVLLCCRSGDLGSVDVVVFNPKGDLFFRNSVQLPFLPLSVEPFQFSPLTTEATGQFMAVTGFSTEIELYDLNVIDQVQPDYVIAQSRYMKQKPIPHADSHREAVLGCSWFAAHPNILATIGIDGLCKFWDFASLNLITGLKCHEGGCNNIQFVGEQQFYTTGIEDQQIKMWDFKQSTAEPIQTIKIGRNIEQVVYQDQNFVVSTEDGWLVYVINGEIKVQKQVFDNQPITALACVNNLIVCGSPENTFLKAFLDGEEVFSVEIGRIFSCVFGFQTSMMMLFVGQDFNKMRAINVCKLLSHDQIVQIFGEEGLKVVDIVDQEVNLEGEADEDV</sequence>
<protein>
    <submittedName>
        <fullName evidence="2">Periodic tryptophan protein</fullName>
    </submittedName>
</protein>
<keyword evidence="1" id="KW-0853">WD repeat</keyword>
<dbReference type="InterPro" id="IPR036322">
    <property type="entry name" value="WD40_repeat_dom_sf"/>
</dbReference>
<dbReference type="SUPFAM" id="SSF50978">
    <property type="entry name" value="WD40 repeat-like"/>
    <property type="match status" value="1"/>
</dbReference>
<name>A0A146K890_9EUKA</name>
<dbReference type="InterPro" id="IPR001680">
    <property type="entry name" value="WD40_rpt"/>
</dbReference>
<dbReference type="GO" id="GO:0005634">
    <property type="term" value="C:nucleus"/>
    <property type="evidence" value="ECO:0007669"/>
    <property type="project" value="TreeGrafter"/>
</dbReference>
<dbReference type="PANTHER" id="PTHR14091">
    <property type="entry name" value="PERIODIC TRYPTOPHAN PROTEIN 1"/>
    <property type="match status" value="1"/>
</dbReference>
<dbReference type="PANTHER" id="PTHR14091:SF0">
    <property type="entry name" value="PERIODIC TRYPTOPHAN PROTEIN 1 HOMOLOG"/>
    <property type="match status" value="1"/>
</dbReference>
<evidence type="ECO:0000313" key="2">
    <source>
        <dbReference type="EMBL" id="JAP91699.1"/>
    </source>
</evidence>
<feature type="non-terminal residue" evidence="2">
    <location>
        <position position="1"/>
    </location>
</feature>
<organism evidence="2">
    <name type="scientific">Trepomonas sp. PC1</name>
    <dbReference type="NCBI Taxonomy" id="1076344"/>
    <lineage>
        <taxon>Eukaryota</taxon>
        <taxon>Metamonada</taxon>
        <taxon>Diplomonadida</taxon>
        <taxon>Hexamitidae</taxon>
        <taxon>Hexamitinae</taxon>
        <taxon>Trepomonas</taxon>
    </lineage>
</organism>
<dbReference type="AlphaFoldDB" id="A0A146K890"/>
<dbReference type="InterPro" id="IPR044285">
    <property type="entry name" value="PWP1"/>
</dbReference>
<reference evidence="2" key="1">
    <citation type="submission" date="2015-07" db="EMBL/GenBank/DDBJ databases">
        <title>Adaptation to a free-living lifestyle via gene acquisitions in the diplomonad Trepomonas sp. PC1.</title>
        <authorList>
            <person name="Xu F."/>
            <person name="Jerlstrom-Hultqvist J."/>
            <person name="Kolisko M."/>
            <person name="Simpson A.G.B."/>
            <person name="Roger A.J."/>
            <person name="Svard S.G."/>
            <person name="Andersson J.O."/>
        </authorList>
    </citation>
    <scope>NUCLEOTIDE SEQUENCE</scope>
    <source>
        <strain evidence="2">PC1</strain>
    </source>
</reference>
<dbReference type="Gene3D" id="2.130.10.10">
    <property type="entry name" value="YVTN repeat-like/Quinoprotein amine dehydrogenase"/>
    <property type="match status" value="1"/>
</dbReference>
<dbReference type="InterPro" id="IPR015943">
    <property type="entry name" value="WD40/YVTN_repeat-like_dom_sf"/>
</dbReference>
<evidence type="ECO:0000256" key="1">
    <source>
        <dbReference type="PROSITE-ProRule" id="PRU00221"/>
    </source>
</evidence>
<proteinExistence type="predicted"/>
<feature type="repeat" description="WD" evidence="1">
    <location>
        <begin position="194"/>
        <end position="235"/>
    </location>
</feature>
<dbReference type="PROSITE" id="PS50082">
    <property type="entry name" value="WD_REPEATS_2"/>
    <property type="match status" value="1"/>
</dbReference>
<dbReference type="GO" id="GO:0006364">
    <property type="term" value="P:rRNA processing"/>
    <property type="evidence" value="ECO:0007669"/>
    <property type="project" value="InterPro"/>
</dbReference>